<evidence type="ECO:0000256" key="6">
    <source>
        <dbReference type="ARBA" id="ARBA00022777"/>
    </source>
</evidence>
<sequence length="388" mass="41022">MSEAVAETVAARFGELYGAEPHGVWAAPGRVNLIGEHTDYNDGFVMPFALPHIAVAAVSRREDGVLRLHSADVEGGVAELRLDDLSPESDKNWTAYPAGVVWALREAGHAVSGADIHLSSTVPSGAGLSSSAALEVVVALALNDLFSLGLRGWQLARLCQRAENVYVGAPVGIMDQTASACCEAGHALFLDTRDLSQKQIPFDLAAEGLRLLVVDTQVKHSHSEGEYGKRRAGCEKGAALLGVNALRDVPYGDLDAALSRLGDEEEVRRLVRHIVTENERVERVVSLLESGDDTRAIAPILVEGHASLRDDFRISCPELDLVVDTALASGALGARMTGGGFGGSAIVLTEETDVDAITKAVTEAFAAAGFTTPRVFEAVPSAGARRLR</sequence>
<reference evidence="17" key="1">
    <citation type="submission" date="2021-05" db="EMBL/GenBank/DDBJ databases">
        <title>Direct Submission.</title>
        <authorList>
            <person name="Li K."/>
            <person name="Gao J."/>
        </authorList>
    </citation>
    <scope>NUCLEOTIDE SEQUENCE [LARGE SCALE GENOMIC DNA]</scope>
    <source>
        <strain evidence="17">MG62</strain>
    </source>
</reference>
<feature type="site" description="Transition state stabilizer" evidence="11">
    <location>
        <position position="30"/>
    </location>
</feature>
<feature type="domain" description="Galactokinase N-terminal" evidence="15">
    <location>
        <begin position="12"/>
        <end position="60"/>
    </location>
</feature>
<dbReference type="HAMAP" id="MF_00246">
    <property type="entry name" value="Galactokinase"/>
    <property type="match status" value="1"/>
</dbReference>
<keyword evidence="17" id="KW-1185">Reference proteome</keyword>
<dbReference type="PIRSF" id="PIRSF000530">
    <property type="entry name" value="Galactokinase"/>
    <property type="match status" value="1"/>
</dbReference>
<dbReference type="Gene3D" id="3.30.70.890">
    <property type="entry name" value="GHMP kinase, C-terminal domain"/>
    <property type="match status" value="1"/>
</dbReference>
<dbReference type="InterPro" id="IPR006203">
    <property type="entry name" value="GHMP_knse_ATP-bd_CS"/>
</dbReference>
<dbReference type="RefSeq" id="WP_215120916.1">
    <property type="nucleotide sequence ID" value="NZ_CP075896.1"/>
</dbReference>
<feature type="binding site" evidence="11">
    <location>
        <begin position="125"/>
        <end position="131"/>
    </location>
    <ligand>
        <name>ATP</name>
        <dbReference type="ChEBI" id="CHEBI:30616"/>
    </ligand>
</feature>
<evidence type="ECO:0000259" key="15">
    <source>
        <dbReference type="Pfam" id="PF10509"/>
    </source>
</evidence>
<dbReference type="SUPFAM" id="SSF55060">
    <property type="entry name" value="GHMP Kinase, C-terminal domain"/>
    <property type="match status" value="1"/>
</dbReference>
<dbReference type="InterPro" id="IPR006206">
    <property type="entry name" value="Mevalonate/galactokinase"/>
</dbReference>
<dbReference type="InterPro" id="IPR006204">
    <property type="entry name" value="GHMP_kinase_N_dom"/>
</dbReference>
<dbReference type="Pfam" id="PF00288">
    <property type="entry name" value="GHMP_kinases_N"/>
    <property type="match status" value="1"/>
</dbReference>
<dbReference type="InterPro" id="IPR000705">
    <property type="entry name" value="Galactokinase"/>
</dbReference>
<evidence type="ECO:0000259" key="14">
    <source>
        <dbReference type="Pfam" id="PF08544"/>
    </source>
</evidence>
<evidence type="ECO:0000256" key="3">
    <source>
        <dbReference type="ARBA" id="ARBA00022679"/>
    </source>
</evidence>
<keyword evidence="5 11" id="KW-0547">Nucleotide-binding</keyword>
<evidence type="ECO:0000313" key="17">
    <source>
        <dbReference type="Proteomes" id="UP000679629"/>
    </source>
</evidence>
<evidence type="ECO:0000256" key="8">
    <source>
        <dbReference type="ARBA" id="ARBA00022842"/>
    </source>
</evidence>
<dbReference type="InterPro" id="IPR014721">
    <property type="entry name" value="Ribsml_uS5_D2-typ_fold_subgr"/>
</dbReference>
<dbReference type="GO" id="GO:0004335">
    <property type="term" value="F:galactokinase activity"/>
    <property type="evidence" value="ECO:0007669"/>
    <property type="project" value="UniProtKB-EC"/>
</dbReference>
<comment type="subcellular location">
    <subcellularLocation>
        <location evidence="11">Cytoplasm</location>
    </subcellularLocation>
</comment>
<dbReference type="PRINTS" id="PR00473">
    <property type="entry name" value="GALCTOKINASE"/>
</dbReference>
<feature type="binding site" evidence="11">
    <location>
        <position position="70"/>
    </location>
    <ligand>
        <name>ATP</name>
        <dbReference type="ChEBI" id="CHEBI:30616"/>
    </ligand>
</feature>
<keyword evidence="8 11" id="KW-0460">Magnesium</keyword>
<gene>
    <name evidence="11 16" type="primary">galK</name>
    <name evidence="16" type="ORF">KJK29_22310</name>
</gene>
<dbReference type="Pfam" id="PF08544">
    <property type="entry name" value="GHMP_kinases_C"/>
    <property type="match status" value="1"/>
</dbReference>
<evidence type="ECO:0000256" key="7">
    <source>
        <dbReference type="ARBA" id="ARBA00022840"/>
    </source>
</evidence>
<dbReference type="Gene3D" id="3.30.230.10">
    <property type="match status" value="1"/>
</dbReference>
<comment type="similarity">
    <text evidence="1 11">Belongs to the GHMP kinase family. GalK subfamily.</text>
</comment>
<feature type="active site" description="Proton acceptor" evidence="11">
    <location>
        <position position="175"/>
    </location>
</feature>
<evidence type="ECO:0000256" key="1">
    <source>
        <dbReference type="ARBA" id="ARBA00006566"/>
    </source>
</evidence>
<dbReference type="InterPro" id="IPR022963">
    <property type="entry name" value="Galactokinase_bac"/>
</dbReference>
<evidence type="ECO:0000256" key="10">
    <source>
        <dbReference type="ARBA" id="ARBA00023277"/>
    </source>
</evidence>
<dbReference type="PRINTS" id="PR00959">
    <property type="entry name" value="MEVGALKINASE"/>
</dbReference>
<dbReference type="InterPro" id="IPR019741">
    <property type="entry name" value="Galactokinase_CS"/>
</dbReference>
<name>A0ABX8FV45_9ACTN</name>
<organism evidence="16 17">
    <name type="scientific">Streptomyces koelreuteriae</name>
    <dbReference type="NCBI Taxonomy" id="2838015"/>
    <lineage>
        <taxon>Bacteria</taxon>
        <taxon>Bacillati</taxon>
        <taxon>Actinomycetota</taxon>
        <taxon>Actinomycetes</taxon>
        <taxon>Kitasatosporales</taxon>
        <taxon>Streptomycetaceae</taxon>
        <taxon>Streptomyces</taxon>
    </lineage>
</organism>
<evidence type="ECO:0000256" key="9">
    <source>
        <dbReference type="ARBA" id="ARBA00023144"/>
    </source>
</evidence>
<feature type="binding site" evidence="11">
    <location>
        <position position="163"/>
    </location>
    <ligand>
        <name>Mg(2+)</name>
        <dbReference type="ChEBI" id="CHEBI:18420"/>
    </ligand>
</feature>
<feature type="binding site" evidence="11">
    <location>
        <position position="227"/>
    </location>
    <ligand>
        <name>substrate</name>
    </ligand>
</feature>
<dbReference type="PROSITE" id="PS00106">
    <property type="entry name" value="GALACTOKINASE"/>
    <property type="match status" value="1"/>
</dbReference>
<dbReference type="InterPro" id="IPR019539">
    <property type="entry name" value="GalKase_N"/>
</dbReference>
<evidence type="ECO:0000259" key="13">
    <source>
        <dbReference type="Pfam" id="PF00288"/>
    </source>
</evidence>
<keyword evidence="7 11" id="KW-0067">ATP-binding</keyword>
<evidence type="ECO:0000256" key="4">
    <source>
        <dbReference type="ARBA" id="ARBA00022723"/>
    </source>
</evidence>
<comment type="catalytic activity">
    <reaction evidence="11">
        <text>alpha-D-galactose + ATP = alpha-D-galactose 1-phosphate + ADP + H(+)</text>
        <dbReference type="Rhea" id="RHEA:13553"/>
        <dbReference type="ChEBI" id="CHEBI:15378"/>
        <dbReference type="ChEBI" id="CHEBI:28061"/>
        <dbReference type="ChEBI" id="CHEBI:30616"/>
        <dbReference type="ChEBI" id="CHEBI:58336"/>
        <dbReference type="ChEBI" id="CHEBI:456216"/>
        <dbReference type="EC" id="2.7.1.6"/>
    </reaction>
</comment>
<dbReference type="PROSITE" id="PS00627">
    <property type="entry name" value="GHMP_KINASES_ATP"/>
    <property type="match status" value="1"/>
</dbReference>
<evidence type="ECO:0000256" key="2">
    <source>
        <dbReference type="ARBA" id="ARBA00022490"/>
    </source>
</evidence>
<protein>
    <recommendedName>
        <fullName evidence="11 12">Galactokinase</fullName>
        <ecNumber evidence="11 12">2.7.1.6</ecNumber>
    </recommendedName>
    <alternativeName>
        <fullName evidence="11">Galactose kinase</fullName>
    </alternativeName>
</protein>
<evidence type="ECO:0000256" key="12">
    <source>
        <dbReference type="NCBIfam" id="TIGR00131"/>
    </source>
</evidence>
<keyword evidence="3 11" id="KW-0808">Transferase</keyword>
<comment type="function">
    <text evidence="11">Catalyzes the transfer of the gamma-phosphate of ATP to D-galactose to form alpha-D-galactose-1-phosphate (Gal-1-P).</text>
</comment>
<keyword evidence="6 11" id="KW-0418">Kinase</keyword>
<dbReference type="SUPFAM" id="SSF54211">
    <property type="entry name" value="Ribosomal protein S5 domain 2-like"/>
    <property type="match status" value="1"/>
</dbReference>
<evidence type="ECO:0000256" key="5">
    <source>
        <dbReference type="ARBA" id="ARBA00022741"/>
    </source>
</evidence>
<feature type="binding site" evidence="11">
    <location>
        <position position="131"/>
    </location>
    <ligand>
        <name>Mg(2+)</name>
        <dbReference type="ChEBI" id="CHEBI:18420"/>
    </ligand>
</feature>
<dbReference type="EMBL" id="CP075896">
    <property type="protein sequence ID" value="QWB25086.1"/>
    <property type="molecule type" value="Genomic_DNA"/>
</dbReference>
<accession>A0ABX8FV45</accession>
<dbReference type="EC" id="2.7.1.6" evidence="11 12"/>
<keyword evidence="2 11" id="KW-0963">Cytoplasm</keyword>
<dbReference type="InterPro" id="IPR036554">
    <property type="entry name" value="GHMP_kinase_C_sf"/>
</dbReference>
<dbReference type="InterPro" id="IPR013750">
    <property type="entry name" value="GHMP_kinase_C_dom"/>
</dbReference>
<dbReference type="Proteomes" id="UP000679629">
    <property type="component" value="Chromosome"/>
</dbReference>
<keyword evidence="10 11" id="KW-0119">Carbohydrate metabolism</keyword>
<feature type="domain" description="GHMP kinase N-terminal" evidence="13">
    <location>
        <begin position="96"/>
        <end position="181"/>
    </location>
</feature>
<dbReference type="PANTHER" id="PTHR10457">
    <property type="entry name" value="MEVALONATE KINASE/GALACTOKINASE"/>
    <property type="match status" value="1"/>
</dbReference>
<dbReference type="Pfam" id="PF10509">
    <property type="entry name" value="GalKase_gal_bdg"/>
    <property type="match status" value="1"/>
</dbReference>
<dbReference type="PANTHER" id="PTHR10457:SF7">
    <property type="entry name" value="GALACTOKINASE-RELATED"/>
    <property type="match status" value="1"/>
</dbReference>
<feature type="binding site" evidence="11">
    <location>
        <begin position="36"/>
        <end position="39"/>
    </location>
    <ligand>
        <name>substrate</name>
    </ligand>
</feature>
<evidence type="ECO:0000256" key="11">
    <source>
        <dbReference type="HAMAP-Rule" id="MF_00246"/>
    </source>
</evidence>
<dbReference type="InterPro" id="IPR020568">
    <property type="entry name" value="Ribosomal_Su5_D2-typ_SF"/>
</dbReference>
<feature type="domain" description="GHMP kinase C-terminal" evidence="14">
    <location>
        <begin position="293"/>
        <end position="366"/>
    </location>
</feature>
<dbReference type="NCBIfam" id="TIGR00131">
    <property type="entry name" value="gal_kin"/>
    <property type="match status" value="1"/>
</dbReference>
<proteinExistence type="inferred from homology"/>
<comment type="pathway">
    <text evidence="11">Carbohydrate metabolism; galactose metabolism.</text>
</comment>
<keyword evidence="4 11" id="KW-0479">Metal-binding</keyword>
<keyword evidence="9 11" id="KW-0299">Galactose metabolism</keyword>
<evidence type="ECO:0000313" key="16">
    <source>
        <dbReference type="EMBL" id="QWB25086.1"/>
    </source>
</evidence>